<dbReference type="InterPro" id="IPR033139">
    <property type="entry name" value="Caspase_cys_AS"/>
</dbReference>
<dbReference type="InterPro" id="IPR011600">
    <property type="entry name" value="Pept_C14_caspase"/>
</dbReference>
<dbReference type="PROSITE" id="PS50208">
    <property type="entry name" value="CASPASE_P20"/>
    <property type="match status" value="1"/>
</dbReference>
<feature type="region of interest" description="Disordered" evidence="8">
    <location>
        <begin position="158"/>
        <end position="182"/>
    </location>
</feature>
<dbReference type="CDD" id="cd01671">
    <property type="entry name" value="CARD"/>
    <property type="match status" value="1"/>
</dbReference>
<dbReference type="InterPro" id="IPR002398">
    <property type="entry name" value="Pept_C14"/>
</dbReference>
<evidence type="ECO:0000259" key="10">
    <source>
        <dbReference type="PROSITE" id="PS50208"/>
    </source>
</evidence>
<dbReference type="InterPro" id="IPR001309">
    <property type="entry name" value="Pept_C14_p20"/>
</dbReference>
<dbReference type="SMART" id="SM00115">
    <property type="entry name" value="CASc"/>
    <property type="match status" value="1"/>
</dbReference>
<keyword evidence="11" id="KW-1185">Reference proteome</keyword>
<dbReference type="PROSITE" id="PS50207">
    <property type="entry name" value="CASPASE_P10"/>
    <property type="match status" value="1"/>
</dbReference>
<keyword evidence="4" id="KW-0378">Hydrolase</keyword>
<feature type="region of interest" description="Disordered" evidence="8">
    <location>
        <begin position="129"/>
        <end position="148"/>
    </location>
</feature>
<evidence type="ECO:0000256" key="8">
    <source>
        <dbReference type="SAM" id="MobiDB-lite"/>
    </source>
</evidence>
<organism evidence="11 12">
    <name type="scientific">Aplysia californica</name>
    <name type="common">California sea hare</name>
    <dbReference type="NCBI Taxonomy" id="6500"/>
    <lineage>
        <taxon>Eukaryota</taxon>
        <taxon>Metazoa</taxon>
        <taxon>Spiralia</taxon>
        <taxon>Lophotrochozoa</taxon>
        <taxon>Mollusca</taxon>
        <taxon>Gastropoda</taxon>
        <taxon>Heterobranchia</taxon>
        <taxon>Euthyneura</taxon>
        <taxon>Tectipleura</taxon>
        <taxon>Aplysiida</taxon>
        <taxon>Aplysioidea</taxon>
        <taxon>Aplysiidae</taxon>
        <taxon>Aplysia</taxon>
    </lineage>
</organism>
<dbReference type="InterPro" id="IPR011029">
    <property type="entry name" value="DEATH-like_dom_sf"/>
</dbReference>
<proteinExistence type="inferred from homology"/>
<sequence>MGDGLTYSRLIAGVLNQHQIEIAKTVDYEELRPYLVQRNVFTTLDLQVAEAKKPYFYTIIHLCEKAKTLDRKGFEDFIDAIAEDHYWLADKIRADYDEKLSASKVNQVKTSCPPGSTSSGMRLPGLSALQQKAPPHSRSQSANLAARAHDTQAMKPALVSVPRGGGGGSLTSSPQSRPPVSGSALEVCKEFKGASPRDPDMCLQDPEAERLVRASASSPRSHHSMGGISPVQRGGNNKYAEKRRKNPNSVYAMDSHPRGFVLIINNEKFDTLPERHWSESDRTKLFHMFKFLGFQVSLEENCNTAKMKELLQLFARFDRLKTASTMAVVILTHGGSNDLLFGTDGKVVHGTPIADTYITKFDLIQAFKPESCPSMNGKPKLFIIQACRGVEDDRPASAQHLSWPSQITTDGADTPSANSVGAAAVPHRAAASDMCFVHSSTIGYKAYRQKNVGSPFVDTLTKMVTDWARDLKFQDIIQEVQKSMAQQPLPYDNYTLPELSTHLMQKWYLNPPDV</sequence>
<evidence type="ECO:0000256" key="5">
    <source>
        <dbReference type="ARBA" id="ARBA00022807"/>
    </source>
</evidence>
<dbReference type="RefSeq" id="XP_012940622.1">
    <property type="nucleotide sequence ID" value="XM_013085168.2"/>
</dbReference>
<feature type="region of interest" description="Disordered" evidence="8">
    <location>
        <begin position="214"/>
        <end position="252"/>
    </location>
</feature>
<evidence type="ECO:0000313" key="11">
    <source>
        <dbReference type="Proteomes" id="UP000694888"/>
    </source>
</evidence>
<protein>
    <submittedName>
        <fullName evidence="12">Caspase-6</fullName>
    </submittedName>
</protein>
<name>A0ABM1A4E3_APLCA</name>
<keyword evidence="2" id="KW-0645">Protease</keyword>
<dbReference type="PRINTS" id="PR00376">
    <property type="entry name" value="IL1BCENZYME"/>
</dbReference>
<evidence type="ECO:0000256" key="1">
    <source>
        <dbReference type="ARBA" id="ARBA00010134"/>
    </source>
</evidence>
<dbReference type="PANTHER" id="PTHR47901">
    <property type="entry name" value="CASPASE RECRUITMENT DOMAIN-CONTAINING PROTEIN 18"/>
    <property type="match status" value="1"/>
</dbReference>
<evidence type="ECO:0000256" key="7">
    <source>
        <dbReference type="RuleBase" id="RU003971"/>
    </source>
</evidence>
<feature type="domain" description="Caspase family p10" evidence="9">
    <location>
        <begin position="424"/>
        <end position="511"/>
    </location>
</feature>
<dbReference type="InterPro" id="IPR002138">
    <property type="entry name" value="Pept_C14_p10"/>
</dbReference>
<accession>A0ABM1A4E3</accession>
<dbReference type="PANTHER" id="PTHR47901:SF8">
    <property type="entry name" value="CASPASE-3"/>
    <property type="match status" value="1"/>
</dbReference>
<feature type="domain" description="Caspase family p20" evidence="10">
    <location>
        <begin position="257"/>
        <end position="391"/>
    </location>
</feature>
<reference evidence="12" key="1">
    <citation type="submission" date="2025-08" db="UniProtKB">
        <authorList>
            <consortium name="RefSeq"/>
        </authorList>
    </citation>
    <scope>IDENTIFICATION</scope>
</reference>
<dbReference type="PROSITE" id="PS01122">
    <property type="entry name" value="CASPASE_CYS"/>
    <property type="match status" value="1"/>
</dbReference>
<evidence type="ECO:0000256" key="2">
    <source>
        <dbReference type="ARBA" id="ARBA00022670"/>
    </source>
</evidence>
<evidence type="ECO:0000313" key="12">
    <source>
        <dbReference type="RefSeq" id="XP_012940622.1"/>
    </source>
</evidence>
<evidence type="ECO:0000256" key="6">
    <source>
        <dbReference type="ARBA" id="ARBA00023145"/>
    </source>
</evidence>
<gene>
    <name evidence="12" type="primary">LOC101857194</name>
</gene>
<evidence type="ECO:0000259" key="9">
    <source>
        <dbReference type="PROSITE" id="PS50207"/>
    </source>
</evidence>
<keyword evidence="5" id="KW-0788">Thiol protease</keyword>
<dbReference type="Proteomes" id="UP000694888">
    <property type="component" value="Unplaced"/>
</dbReference>
<evidence type="ECO:0000256" key="4">
    <source>
        <dbReference type="ARBA" id="ARBA00022801"/>
    </source>
</evidence>
<comment type="similarity">
    <text evidence="1 7">Belongs to the peptidase C14A family.</text>
</comment>
<dbReference type="InterPro" id="IPR015917">
    <property type="entry name" value="Pept_C14A"/>
</dbReference>
<dbReference type="SUPFAM" id="SSF52129">
    <property type="entry name" value="Caspase-like"/>
    <property type="match status" value="1"/>
</dbReference>
<dbReference type="Gene3D" id="1.10.533.10">
    <property type="entry name" value="Death Domain, Fas"/>
    <property type="match status" value="1"/>
</dbReference>
<dbReference type="Pfam" id="PF00656">
    <property type="entry name" value="Peptidase_C14"/>
    <property type="match status" value="1"/>
</dbReference>
<evidence type="ECO:0000256" key="3">
    <source>
        <dbReference type="ARBA" id="ARBA00022703"/>
    </source>
</evidence>
<dbReference type="GeneID" id="101857194"/>
<dbReference type="InterPro" id="IPR029030">
    <property type="entry name" value="Caspase-like_dom_sf"/>
</dbReference>
<dbReference type="Gene3D" id="3.40.50.1460">
    <property type="match status" value="1"/>
</dbReference>
<keyword evidence="6" id="KW-0865">Zymogen</keyword>
<keyword evidence="3" id="KW-0053">Apoptosis</keyword>